<dbReference type="EMBL" id="JABSXK010000001">
    <property type="protein sequence ID" value="NRV08132.1"/>
    <property type="molecule type" value="Genomic_DNA"/>
</dbReference>
<comment type="caution">
    <text evidence="1">The sequence shown here is derived from an EMBL/GenBank/DDBJ whole genome shotgun (WGS) entry which is preliminary data.</text>
</comment>
<dbReference type="AlphaFoldDB" id="A0A9Q5CTV5"/>
<gene>
    <name evidence="1" type="ORF">DFH45_001095</name>
</gene>
<accession>A0A9Q5CTV5</accession>
<reference evidence="1" key="1">
    <citation type="submission" date="2020-05" db="EMBL/GenBank/DDBJ databases">
        <title>Genomic insights into acetone-butanol-ethanol (ABE) fermentation by sequencing solventogenic clostridia strains.</title>
        <authorList>
            <person name="Brown S."/>
        </authorList>
    </citation>
    <scope>NUCLEOTIDE SEQUENCE</scope>
    <source>
        <strain evidence="1">DJ126</strain>
    </source>
</reference>
<dbReference type="RefSeq" id="WP_077304701.1">
    <property type="nucleotide sequence ID" value="NZ_CP016090.1"/>
</dbReference>
<proteinExistence type="predicted"/>
<dbReference type="Proteomes" id="UP000821656">
    <property type="component" value="Unassembled WGS sequence"/>
</dbReference>
<sequence length="151" mass="17257">MGNDGFDFSELTKFEKKLTEKVNDTMPKESRKFIKKEANNLNKKNKAVFKSKGIGQETGNLLKGFKAGKAYKYRGVWSARAFNNSPHAHLLNDGFMWEPHKNVAKGQSNKQTGEEKFIPGFHFMEEAAKAFESGFYSDVEEWLHEVFIKGL</sequence>
<name>A0A9Q5CTV5_CLOBE</name>
<evidence type="ECO:0008006" key="3">
    <source>
        <dbReference type="Google" id="ProtNLM"/>
    </source>
</evidence>
<evidence type="ECO:0000313" key="2">
    <source>
        <dbReference type="Proteomes" id="UP000821656"/>
    </source>
</evidence>
<protein>
    <recommendedName>
        <fullName evidence="3">HK97 gp10 family phage protein</fullName>
    </recommendedName>
</protein>
<organism evidence="1 2">
    <name type="scientific">Clostridium beijerinckii</name>
    <name type="common">Clostridium MP</name>
    <dbReference type="NCBI Taxonomy" id="1520"/>
    <lineage>
        <taxon>Bacteria</taxon>
        <taxon>Bacillati</taxon>
        <taxon>Bacillota</taxon>
        <taxon>Clostridia</taxon>
        <taxon>Eubacteriales</taxon>
        <taxon>Clostridiaceae</taxon>
        <taxon>Clostridium</taxon>
    </lineage>
</organism>
<evidence type="ECO:0000313" key="1">
    <source>
        <dbReference type="EMBL" id="NRV08132.1"/>
    </source>
</evidence>